<dbReference type="EMBL" id="NJHN03000117">
    <property type="protein sequence ID" value="KAH9413922.1"/>
    <property type="molecule type" value="Genomic_DNA"/>
</dbReference>
<keyword evidence="2" id="KW-1185">Reference proteome</keyword>
<organism evidence="1 2">
    <name type="scientific">Dermatophagoides pteronyssinus</name>
    <name type="common">European house dust mite</name>
    <dbReference type="NCBI Taxonomy" id="6956"/>
    <lineage>
        <taxon>Eukaryota</taxon>
        <taxon>Metazoa</taxon>
        <taxon>Ecdysozoa</taxon>
        <taxon>Arthropoda</taxon>
        <taxon>Chelicerata</taxon>
        <taxon>Arachnida</taxon>
        <taxon>Acari</taxon>
        <taxon>Acariformes</taxon>
        <taxon>Sarcoptiformes</taxon>
        <taxon>Astigmata</taxon>
        <taxon>Psoroptidia</taxon>
        <taxon>Analgoidea</taxon>
        <taxon>Pyroglyphidae</taxon>
        <taxon>Dermatophagoidinae</taxon>
        <taxon>Dermatophagoides</taxon>
    </lineage>
</organism>
<reference evidence="1 2" key="1">
    <citation type="journal article" date="2018" name="J. Allergy Clin. Immunol.">
        <title>High-quality assembly of Dermatophagoides pteronyssinus genome and transcriptome reveals a wide range of novel allergens.</title>
        <authorList>
            <person name="Liu X.Y."/>
            <person name="Yang K.Y."/>
            <person name="Wang M.Q."/>
            <person name="Kwok J.S."/>
            <person name="Zeng X."/>
            <person name="Yang Z."/>
            <person name="Xiao X.J."/>
            <person name="Lau C.P."/>
            <person name="Li Y."/>
            <person name="Huang Z.M."/>
            <person name="Ba J.G."/>
            <person name="Yim A.K."/>
            <person name="Ouyang C.Y."/>
            <person name="Ngai S.M."/>
            <person name="Chan T.F."/>
            <person name="Leung E.L."/>
            <person name="Liu L."/>
            <person name="Liu Z.G."/>
            <person name="Tsui S.K."/>
        </authorList>
    </citation>
    <scope>NUCLEOTIDE SEQUENCE [LARGE SCALE GENOMIC DNA]</scope>
    <source>
        <strain evidence="1">Derp</strain>
    </source>
</reference>
<gene>
    <name evidence="1" type="ORF">DERP_009521</name>
</gene>
<protein>
    <submittedName>
        <fullName evidence="1">Uncharacterized protein</fullName>
    </submittedName>
</protein>
<name>A0ABQ8IUN6_DERPT</name>
<accession>A0ABQ8IUN6</accession>
<evidence type="ECO:0000313" key="1">
    <source>
        <dbReference type="EMBL" id="KAH9413922.1"/>
    </source>
</evidence>
<dbReference type="Proteomes" id="UP000887458">
    <property type="component" value="Unassembled WGS sequence"/>
</dbReference>
<proteinExistence type="predicted"/>
<comment type="caution">
    <text evidence="1">The sequence shown here is derived from an EMBL/GenBank/DDBJ whole genome shotgun (WGS) entry which is preliminary data.</text>
</comment>
<sequence>MANQYSLKETTNLNKNSMDKSRTVIENLKIQACCLLACRVQPPSIIIKCLEICFCLYNIIDDCVSDRHI</sequence>
<evidence type="ECO:0000313" key="2">
    <source>
        <dbReference type="Proteomes" id="UP000887458"/>
    </source>
</evidence>
<reference evidence="1 2" key="2">
    <citation type="journal article" date="2022" name="Mol. Biol. Evol.">
        <title>Comparative Genomics Reveals Insights into the Divergent Evolution of Astigmatic Mites and Household Pest Adaptations.</title>
        <authorList>
            <person name="Xiong Q."/>
            <person name="Wan A.T."/>
            <person name="Liu X."/>
            <person name="Fung C.S."/>
            <person name="Xiao X."/>
            <person name="Malainual N."/>
            <person name="Hou J."/>
            <person name="Wang L."/>
            <person name="Wang M."/>
            <person name="Yang K.Y."/>
            <person name="Cui Y."/>
            <person name="Leung E.L."/>
            <person name="Nong W."/>
            <person name="Shin S.K."/>
            <person name="Au S.W."/>
            <person name="Jeong K.Y."/>
            <person name="Chew F.T."/>
            <person name="Hui J.H."/>
            <person name="Leung T.F."/>
            <person name="Tungtrongchitr A."/>
            <person name="Zhong N."/>
            <person name="Liu Z."/>
            <person name="Tsui S.K."/>
        </authorList>
    </citation>
    <scope>NUCLEOTIDE SEQUENCE [LARGE SCALE GENOMIC DNA]</scope>
    <source>
        <strain evidence="1">Derp</strain>
    </source>
</reference>